<name>A0A3G2KED8_9CAUD</name>
<protein>
    <submittedName>
        <fullName evidence="2">Membrane protein</fullName>
    </submittedName>
</protein>
<evidence type="ECO:0000313" key="3">
    <source>
        <dbReference type="Proteomes" id="UP000277028"/>
    </source>
</evidence>
<reference evidence="2 3" key="1">
    <citation type="submission" date="2018-09" db="EMBL/GenBank/DDBJ databases">
        <authorList>
            <person name="Rimple P.A."/>
            <person name="Stoner T.H."/>
            <person name="Garlena R.A."/>
            <person name="Russell D.A."/>
            <person name="Pope W.H."/>
            <person name="Jacobs-Sera D."/>
            <person name="Hatfull G.F."/>
        </authorList>
    </citation>
    <scope>NUCLEOTIDE SEQUENCE [LARGE SCALE GENOMIC DNA]</scope>
</reference>
<keyword evidence="3" id="KW-1185">Reference proteome</keyword>
<dbReference type="KEGG" id="vg:55006447"/>
<organism evidence="2 3">
    <name type="scientific">Arthrobacter phage Bridgette</name>
    <dbReference type="NCBI Taxonomy" id="2419949"/>
    <lineage>
        <taxon>Viruses</taxon>
        <taxon>Duplodnaviria</taxon>
        <taxon>Heunggongvirae</taxon>
        <taxon>Uroviricota</taxon>
        <taxon>Caudoviricetes</taxon>
        <taxon>Bridgettevirus</taxon>
        <taxon>Bridgettevirus bridgette</taxon>
    </lineage>
</organism>
<feature type="transmembrane region" description="Helical" evidence="1">
    <location>
        <begin position="79"/>
        <end position="101"/>
    </location>
</feature>
<dbReference type="EMBL" id="MH834603">
    <property type="protein sequence ID" value="AYN57290.1"/>
    <property type="molecule type" value="Genomic_DNA"/>
</dbReference>
<keyword evidence="1" id="KW-0812">Transmembrane</keyword>
<feature type="transmembrane region" description="Helical" evidence="1">
    <location>
        <begin position="50"/>
        <end position="72"/>
    </location>
</feature>
<feature type="transmembrane region" description="Helical" evidence="1">
    <location>
        <begin position="113"/>
        <end position="131"/>
    </location>
</feature>
<dbReference type="Proteomes" id="UP000277028">
    <property type="component" value="Segment"/>
</dbReference>
<feature type="transmembrane region" description="Helical" evidence="1">
    <location>
        <begin position="18"/>
        <end position="38"/>
    </location>
</feature>
<evidence type="ECO:0000313" key="2">
    <source>
        <dbReference type="EMBL" id="AYN57290.1"/>
    </source>
</evidence>
<gene>
    <name evidence="2" type="primary">23</name>
    <name evidence="2" type="ORF">PBI_BRIDGETTE_23</name>
</gene>
<dbReference type="GeneID" id="55006447"/>
<dbReference type="RefSeq" id="YP_009815225.1">
    <property type="nucleotide sequence ID" value="NC_048091.1"/>
</dbReference>
<keyword evidence="1" id="KW-0472">Membrane</keyword>
<evidence type="ECO:0000256" key="1">
    <source>
        <dbReference type="SAM" id="Phobius"/>
    </source>
</evidence>
<sequence length="140" mass="15136">MTSRSAVRVNGRRGAFQLVYAAVYCVIGLSFVLVPTAASRSESLRWLADFHAVQYFGALWLMAAGAAVMGAFLPRPRDWFAFVALTFAPAVWGGLFLIGFLTGASPLGLVSTAVYWLFAASPMIVSGMQGATDRDHRRTL</sequence>
<accession>A0A3G2KED8</accession>
<proteinExistence type="predicted"/>
<keyword evidence="1" id="KW-1133">Transmembrane helix</keyword>